<protein>
    <submittedName>
        <fullName evidence="9">Tripartite ATP-independent transporter DctM subunit</fullName>
    </submittedName>
</protein>
<comment type="caution">
    <text evidence="9">The sequence shown here is derived from an EMBL/GenBank/DDBJ whole genome shotgun (WGS) entry which is preliminary data.</text>
</comment>
<feature type="transmembrane region" description="Helical" evidence="7">
    <location>
        <begin position="173"/>
        <end position="201"/>
    </location>
</feature>
<feature type="transmembrane region" description="Helical" evidence="7">
    <location>
        <begin position="365"/>
        <end position="390"/>
    </location>
</feature>
<dbReference type="InterPro" id="IPR010656">
    <property type="entry name" value="DctM"/>
</dbReference>
<dbReference type="Pfam" id="PF06808">
    <property type="entry name" value="DctM"/>
    <property type="match status" value="1"/>
</dbReference>
<evidence type="ECO:0000256" key="7">
    <source>
        <dbReference type="SAM" id="Phobius"/>
    </source>
</evidence>
<dbReference type="PIRSF" id="PIRSF006066">
    <property type="entry name" value="HI0050"/>
    <property type="match status" value="1"/>
</dbReference>
<proteinExistence type="predicted"/>
<gene>
    <name evidence="9" type="ORF">JOD17_000245</name>
</gene>
<feature type="transmembrane region" description="Helical" evidence="7">
    <location>
        <begin position="222"/>
        <end position="245"/>
    </location>
</feature>
<feature type="transmembrane region" description="Helical" evidence="7">
    <location>
        <begin position="281"/>
        <end position="303"/>
    </location>
</feature>
<dbReference type="EMBL" id="JAFBEC010000001">
    <property type="protein sequence ID" value="MBM7631154.1"/>
    <property type="molecule type" value="Genomic_DNA"/>
</dbReference>
<dbReference type="RefSeq" id="WP_204695341.1">
    <property type="nucleotide sequence ID" value="NZ_JAFBEC010000001.1"/>
</dbReference>
<feature type="transmembrane region" description="Helical" evidence="7">
    <location>
        <begin position="251"/>
        <end position="269"/>
    </location>
</feature>
<feature type="transmembrane region" description="Helical" evidence="7">
    <location>
        <begin position="410"/>
        <end position="431"/>
    </location>
</feature>
<keyword evidence="10" id="KW-1185">Reference proteome</keyword>
<evidence type="ECO:0000256" key="1">
    <source>
        <dbReference type="ARBA" id="ARBA00004429"/>
    </source>
</evidence>
<dbReference type="InterPro" id="IPR004681">
    <property type="entry name" value="TRAP_DctM"/>
</dbReference>
<keyword evidence="2" id="KW-1003">Cell membrane</keyword>
<dbReference type="NCBIfam" id="TIGR00786">
    <property type="entry name" value="dctM"/>
    <property type="match status" value="1"/>
</dbReference>
<evidence type="ECO:0000256" key="3">
    <source>
        <dbReference type="ARBA" id="ARBA00022519"/>
    </source>
</evidence>
<evidence type="ECO:0000313" key="10">
    <source>
        <dbReference type="Proteomes" id="UP000741863"/>
    </source>
</evidence>
<feature type="transmembrane region" description="Helical" evidence="7">
    <location>
        <begin position="37"/>
        <end position="54"/>
    </location>
</feature>
<organism evidence="9 10">
    <name type="scientific">Geomicrobium sediminis</name>
    <dbReference type="NCBI Taxonomy" id="1347788"/>
    <lineage>
        <taxon>Bacteria</taxon>
        <taxon>Bacillati</taxon>
        <taxon>Bacillota</taxon>
        <taxon>Bacilli</taxon>
        <taxon>Bacillales</taxon>
        <taxon>Geomicrobium</taxon>
    </lineage>
</organism>
<keyword evidence="4 7" id="KW-0812">Transmembrane</keyword>
<feature type="transmembrane region" description="Helical" evidence="7">
    <location>
        <begin position="98"/>
        <end position="128"/>
    </location>
</feature>
<evidence type="ECO:0000256" key="5">
    <source>
        <dbReference type="ARBA" id="ARBA00022989"/>
    </source>
</evidence>
<comment type="subcellular location">
    <subcellularLocation>
        <location evidence="1">Cell inner membrane</location>
        <topology evidence="1">Multi-pass membrane protein</topology>
    </subcellularLocation>
</comment>
<feature type="domain" description="TRAP C4-dicarboxylate transport system permease DctM subunit" evidence="8">
    <location>
        <begin position="11"/>
        <end position="427"/>
    </location>
</feature>
<sequence>MEIWIIALLLFLSLLTFLLLGVHVAFALGGISILFGLIFWNGLPSLDGFVLGTYERTTQAILTALPLYIFMAAVLMYSDLADDMYEAIYRWFGGVKGGLAAGTSIVAAVFASMVGVASVATAAVGMVARPSMLKRKYDDQLTLGVIMAGGVLGALIPPSIVMIVYAAEASVSAGALFMAGIVPGIMACLLFIVYSLILCYFRPEKGPSVEVDMRYTLREKFQSLKSIVLPGLVILLALGSIYLGVATPTEAGAVGAVGAVFAAGVRKKLTFVNIKQIFMMTAKLCGIVFWILIGAVAYARIVTVTGTGEWLGSMITDAGLNRWVVLILILLFFLVLGMFIDTVAVLLITAPLFLPVLGAFDFNMVWFGILFTIAVCIGNLTPPFGISIFIMKGVAPDIRTSTLYRAVWPFVFILLFCMILVLLFPEIAMFVPTQMLGQ</sequence>
<evidence type="ECO:0000259" key="8">
    <source>
        <dbReference type="Pfam" id="PF06808"/>
    </source>
</evidence>
<name>A0ABS2P777_9BACL</name>
<accession>A0ABS2P777</accession>
<feature type="transmembrane region" description="Helical" evidence="7">
    <location>
        <begin position="323"/>
        <end position="353"/>
    </location>
</feature>
<evidence type="ECO:0000256" key="4">
    <source>
        <dbReference type="ARBA" id="ARBA00022692"/>
    </source>
</evidence>
<dbReference type="Proteomes" id="UP000741863">
    <property type="component" value="Unassembled WGS sequence"/>
</dbReference>
<keyword evidence="5 7" id="KW-1133">Transmembrane helix</keyword>
<dbReference type="PANTHER" id="PTHR33362">
    <property type="entry name" value="SIALIC ACID TRAP TRANSPORTER PERMEASE PROTEIN SIAT-RELATED"/>
    <property type="match status" value="1"/>
</dbReference>
<evidence type="ECO:0000256" key="6">
    <source>
        <dbReference type="ARBA" id="ARBA00023136"/>
    </source>
</evidence>
<evidence type="ECO:0000313" key="9">
    <source>
        <dbReference type="EMBL" id="MBM7631154.1"/>
    </source>
</evidence>
<evidence type="ECO:0000256" key="2">
    <source>
        <dbReference type="ARBA" id="ARBA00022475"/>
    </source>
</evidence>
<keyword evidence="6 7" id="KW-0472">Membrane</keyword>
<reference evidence="9 10" key="1">
    <citation type="submission" date="2021-01" db="EMBL/GenBank/DDBJ databases">
        <title>Genomic Encyclopedia of Type Strains, Phase IV (KMG-IV): sequencing the most valuable type-strain genomes for metagenomic binning, comparative biology and taxonomic classification.</title>
        <authorList>
            <person name="Goeker M."/>
        </authorList>
    </citation>
    <scope>NUCLEOTIDE SEQUENCE [LARGE SCALE GENOMIC DNA]</scope>
    <source>
        <strain evidence="9 10">DSM 25540</strain>
    </source>
</reference>
<feature type="transmembrane region" description="Helical" evidence="7">
    <location>
        <begin position="140"/>
        <end position="167"/>
    </location>
</feature>
<keyword evidence="3" id="KW-0997">Cell inner membrane</keyword>
<feature type="transmembrane region" description="Helical" evidence="7">
    <location>
        <begin position="61"/>
        <end position="78"/>
    </location>
</feature>